<sequence length="505" mass="60212">MEILFMNVLQEITMRLVAGNAKEALELCDKVINNIKEPIPEHSQFYNLRGLINVRLKKYEEAFNDYNTALKINPYDQSTYLNMSIVNHEIGLYRESIDAFLKYSKLDKYFTYNYINQIISIFIWNYDSDTIEDIFKILSKNEYNDLWRKDITFNLLNNIISKYLKNNENILKDIKNILLYEYFLLQVLSLYFIIIHTKNNNIEVSHYTSLKVLFSLLNDSHNIRITNISNANDPKEGKILENIFSKNGLNIKIKNKDNLITLQTSYSRNKDALTMFRFYGKEDNKEATGICLCIDKNYFNNEPLSLATPMQMMSNYKRGINNLYFILYYNEKENQLIFNPTNSKYSNVIVDLNKYCMVKLNKVIDENVENIINYIFYKIFNYAEKIDNQIENKNLKDEIFSNLFENIRYIIKHEAFFEEQELRMLITTNYKNENINIEEDKKRLYINYNELFNENENFIKEIILGGKIEDKELTSDYIKQIIYNKYKDNDKMNKIKVSISQAPLR</sequence>
<dbReference type="InterPro" id="IPR050498">
    <property type="entry name" value="Ycf3"/>
</dbReference>
<keyword evidence="1" id="KW-0677">Repeat</keyword>
<reference evidence="4 5" key="1">
    <citation type="journal article" date="1992" name="Lakartidningen">
        <title>[Penicillin V and not amoxicillin is the first choice preparation in acute otitis].</title>
        <authorList>
            <person name="Kamme C."/>
            <person name="Lundgren K."/>
            <person name="Prellner K."/>
        </authorList>
    </citation>
    <scope>NUCLEOTIDE SEQUENCE [LARGE SCALE GENOMIC DNA]</scope>
    <source>
        <strain evidence="4 5">PC5099IV</strain>
    </source>
</reference>
<name>A0ABY3KBL8_9SPIR</name>
<keyword evidence="2 3" id="KW-0802">TPR repeat</keyword>
<organism evidence="4 5">
    <name type="scientific">Brachyspira aalborgi</name>
    <dbReference type="NCBI Taxonomy" id="29522"/>
    <lineage>
        <taxon>Bacteria</taxon>
        <taxon>Pseudomonadati</taxon>
        <taxon>Spirochaetota</taxon>
        <taxon>Spirochaetia</taxon>
        <taxon>Brachyspirales</taxon>
        <taxon>Brachyspiraceae</taxon>
        <taxon>Brachyspira</taxon>
    </lineage>
</organism>
<dbReference type="PROSITE" id="PS50005">
    <property type="entry name" value="TPR"/>
    <property type="match status" value="1"/>
</dbReference>
<gene>
    <name evidence="4" type="ORF">EPJ71_02310</name>
</gene>
<proteinExistence type="predicted"/>
<feature type="repeat" description="TPR" evidence="3">
    <location>
        <begin position="43"/>
        <end position="76"/>
    </location>
</feature>
<dbReference type="SUPFAM" id="SSF48452">
    <property type="entry name" value="TPR-like"/>
    <property type="match status" value="1"/>
</dbReference>
<keyword evidence="5" id="KW-1185">Reference proteome</keyword>
<dbReference type="InterPro" id="IPR013105">
    <property type="entry name" value="TPR_2"/>
</dbReference>
<dbReference type="Pfam" id="PF07719">
    <property type="entry name" value="TPR_2"/>
    <property type="match status" value="1"/>
</dbReference>
<evidence type="ECO:0000256" key="2">
    <source>
        <dbReference type="ARBA" id="ARBA00022803"/>
    </source>
</evidence>
<comment type="caution">
    <text evidence="4">The sequence shown here is derived from an EMBL/GenBank/DDBJ whole genome shotgun (WGS) entry which is preliminary data.</text>
</comment>
<evidence type="ECO:0000313" key="4">
    <source>
        <dbReference type="EMBL" id="TXJ34087.1"/>
    </source>
</evidence>
<evidence type="ECO:0000256" key="1">
    <source>
        <dbReference type="ARBA" id="ARBA00022737"/>
    </source>
</evidence>
<dbReference type="Gene3D" id="1.25.40.10">
    <property type="entry name" value="Tetratricopeptide repeat domain"/>
    <property type="match status" value="1"/>
</dbReference>
<evidence type="ECO:0000256" key="3">
    <source>
        <dbReference type="PROSITE-ProRule" id="PRU00339"/>
    </source>
</evidence>
<dbReference type="PANTHER" id="PTHR44858">
    <property type="entry name" value="TETRATRICOPEPTIDE REPEAT PROTEIN 6"/>
    <property type="match status" value="1"/>
</dbReference>
<dbReference type="Proteomes" id="UP000322659">
    <property type="component" value="Unassembled WGS sequence"/>
</dbReference>
<dbReference type="PANTHER" id="PTHR44858:SF1">
    <property type="entry name" value="UDP-N-ACETYLGLUCOSAMINE--PEPTIDE N-ACETYLGLUCOSAMINYLTRANSFERASE SPINDLY-RELATED"/>
    <property type="match status" value="1"/>
</dbReference>
<dbReference type="EMBL" id="SAXZ01000002">
    <property type="protein sequence ID" value="TXJ34087.1"/>
    <property type="molecule type" value="Genomic_DNA"/>
</dbReference>
<dbReference type="InterPro" id="IPR011990">
    <property type="entry name" value="TPR-like_helical_dom_sf"/>
</dbReference>
<accession>A0ABY3KBL8</accession>
<evidence type="ECO:0000313" key="5">
    <source>
        <dbReference type="Proteomes" id="UP000322659"/>
    </source>
</evidence>
<evidence type="ECO:0008006" key="6">
    <source>
        <dbReference type="Google" id="ProtNLM"/>
    </source>
</evidence>
<dbReference type="InterPro" id="IPR019734">
    <property type="entry name" value="TPR_rpt"/>
</dbReference>
<protein>
    <recommendedName>
        <fullName evidence="6">Tetratricopeptide repeat protein</fullName>
    </recommendedName>
</protein>
<dbReference type="SMART" id="SM00028">
    <property type="entry name" value="TPR"/>
    <property type="match status" value="1"/>
</dbReference>